<accession>A0ABS5TKY5</accession>
<dbReference type="EMBL" id="JAHBAY010000010">
    <property type="protein sequence ID" value="MBT0771741.1"/>
    <property type="molecule type" value="Genomic_DNA"/>
</dbReference>
<sequence length="112" mass="12641">MSDLKAIDPPMCGCTDCITGYLKPWSEASTNERHAALSGALENRTGYMWGDGRGNTVEHPFPELQVERDALASQLDQFRAWLMLRKDCVTGDTAYEIKDLIARFDTITRRTQ</sequence>
<proteinExistence type="predicted"/>
<protein>
    <submittedName>
        <fullName evidence="1">Uncharacterized protein</fullName>
    </submittedName>
</protein>
<evidence type="ECO:0000313" key="2">
    <source>
        <dbReference type="Proteomes" id="UP001197247"/>
    </source>
</evidence>
<dbReference type="Proteomes" id="UP001197247">
    <property type="component" value="Unassembled WGS sequence"/>
</dbReference>
<gene>
    <name evidence="1" type="ORF">KIH74_22565</name>
</gene>
<dbReference type="RefSeq" id="WP_214158112.1">
    <property type="nucleotide sequence ID" value="NZ_JAHBAY010000010.1"/>
</dbReference>
<evidence type="ECO:0000313" key="1">
    <source>
        <dbReference type="EMBL" id="MBT0771741.1"/>
    </source>
</evidence>
<reference evidence="1 2" key="1">
    <citation type="submission" date="2021-05" db="EMBL/GenBank/DDBJ databases">
        <title>Kineosporia and Streptomyces sp. nov. two new marine actinobacteria isolated from Coral.</title>
        <authorList>
            <person name="Buangrab K."/>
            <person name="Sutthacheep M."/>
            <person name="Yeemin T."/>
            <person name="Harunari E."/>
            <person name="Igarashi Y."/>
            <person name="Kanchanasin P."/>
            <person name="Tanasupawat S."/>
            <person name="Phongsopitanun W."/>
        </authorList>
    </citation>
    <scope>NUCLEOTIDE SEQUENCE [LARGE SCALE GENOMIC DNA]</scope>
    <source>
        <strain evidence="1 2">J2-2</strain>
    </source>
</reference>
<name>A0ABS5TKY5_9ACTN</name>
<keyword evidence="2" id="KW-1185">Reference proteome</keyword>
<organism evidence="1 2">
    <name type="scientific">Kineosporia corallincola</name>
    <dbReference type="NCBI Taxonomy" id="2835133"/>
    <lineage>
        <taxon>Bacteria</taxon>
        <taxon>Bacillati</taxon>
        <taxon>Actinomycetota</taxon>
        <taxon>Actinomycetes</taxon>
        <taxon>Kineosporiales</taxon>
        <taxon>Kineosporiaceae</taxon>
        <taxon>Kineosporia</taxon>
    </lineage>
</organism>
<comment type="caution">
    <text evidence="1">The sequence shown here is derived from an EMBL/GenBank/DDBJ whole genome shotgun (WGS) entry which is preliminary data.</text>
</comment>